<accession>A0ABV7WE10</accession>
<keyword evidence="1" id="KW-1133">Transmembrane helix</keyword>
<comment type="caution">
    <text evidence="2">The sequence shown here is derived from an EMBL/GenBank/DDBJ whole genome shotgun (WGS) entry which is preliminary data.</text>
</comment>
<keyword evidence="1" id="KW-0812">Transmembrane</keyword>
<proteinExistence type="predicted"/>
<name>A0ABV7WE10_9MICO</name>
<evidence type="ECO:0000313" key="2">
    <source>
        <dbReference type="EMBL" id="MFC3686806.1"/>
    </source>
</evidence>
<sequence>MRTLLRRDDGASSLEYTGILLVLAVVVGVLGASIPPVARTATCAVESIVGGGAADCAPGDALASGPGSRAGRELLDRVDELEAWAAEGEGTRDLLEQARQAVVEGRLDAARELLDRLGLYRDLASSDPRGQYLRELFATSDSEYDALMHEGSIYHDGGAYSSSYFRLEDPPGGGVVVMDFFIDSATSGPLLGDDRDHADPLRDDVGLDRSRMMLVVDLETGRGQVHVTETCTAMRAFCNEPRPVVFDGSVWSTDTGTTRLIPALGNDFDQASQFSITPAEGGFRLEYDALNGITPVGISVDGTVSMHVLPDGTASIGEDDRDNYPSIGTYYYATPGQTQVVQQRDQEGVICGAMPVNIC</sequence>
<dbReference type="EMBL" id="JBHRWW010000001">
    <property type="protein sequence ID" value="MFC3686806.1"/>
    <property type="molecule type" value="Genomic_DNA"/>
</dbReference>
<keyword evidence="1" id="KW-0472">Membrane</keyword>
<gene>
    <name evidence="2" type="ORF">ACFOLH_00450</name>
</gene>
<keyword evidence="3" id="KW-1185">Reference proteome</keyword>
<feature type="transmembrane region" description="Helical" evidence="1">
    <location>
        <begin position="12"/>
        <end position="34"/>
    </location>
</feature>
<reference evidence="3" key="1">
    <citation type="journal article" date="2019" name="Int. J. Syst. Evol. Microbiol.">
        <title>The Global Catalogue of Microorganisms (GCM) 10K type strain sequencing project: providing services to taxonomists for standard genome sequencing and annotation.</title>
        <authorList>
            <consortium name="The Broad Institute Genomics Platform"/>
            <consortium name="The Broad Institute Genome Sequencing Center for Infectious Disease"/>
            <person name="Wu L."/>
            <person name="Ma J."/>
        </authorList>
    </citation>
    <scope>NUCLEOTIDE SEQUENCE [LARGE SCALE GENOMIC DNA]</scope>
    <source>
        <strain evidence="3">NCAIM B.02333</strain>
    </source>
</reference>
<dbReference type="Proteomes" id="UP001595685">
    <property type="component" value="Unassembled WGS sequence"/>
</dbReference>
<evidence type="ECO:0000256" key="1">
    <source>
        <dbReference type="SAM" id="Phobius"/>
    </source>
</evidence>
<dbReference type="RefSeq" id="WP_340293935.1">
    <property type="nucleotide sequence ID" value="NZ_JBBEOI010000129.1"/>
</dbReference>
<organism evidence="2 3">
    <name type="scientific">Aquipuribacter hungaricus</name>
    <dbReference type="NCBI Taxonomy" id="545624"/>
    <lineage>
        <taxon>Bacteria</taxon>
        <taxon>Bacillati</taxon>
        <taxon>Actinomycetota</taxon>
        <taxon>Actinomycetes</taxon>
        <taxon>Micrococcales</taxon>
        <taxon>Intrasporangiaceae</taxon>
        <taxon>Aquipuribacter</taxon>
    </lineage>
</organism>
<evidence type="ECO:0000313" key="3">
    <source>
        <dbReference type="Proteomes" id="UP001595685"/>
    </source>
</evidence>
<protein>
    <submittedName>
        <fullName evidence="2">Uncharacterized protein</fullName>
    </submittedName>
</protein>